<feature type="region of interest" description="Disordered" evidence="3">
    <location>
        <begin position="117"/>
        <end position="235"/>
    </location>
</feature>
<proteinExistence type="predicted"/>
<dbReference type="Gene3D" id="4.10.240.10">
    <property type="entry name" value="Zn(2)-C6 fungal-type DNA-binding domain"/>
    <property type="match status" value="1"/>
</dbReference>
<evidence type="ECO:0000313" key="6">
    <source>
        <dbReference type="Proteomes" id="UP001338125"/>
    </source>
</evidence>
<dbReference type="SUPFAM" id="SSF57701">
    <property type="entry name" value="Zn2/Cys6 DNA-binding domain"/>
    <property type="match status" value="1"/>
</dbReference>
<sequence>MSDYYRRFLSSMAGTDSHQTTSPDEMNASHMPGVTMTMNSPMHHPHPSLGYITGYYDPVLLNAPKPPKGRRKSSSGPVGNPDQKHRRTRSGCFMCRSRRVKCDEARPICERCKKGNRECVYPDPQASKGNPNQGTKSKDNSSSNHHASPLSSNEGDDYDAEQEVKLETIHDEEELDDVSRRGSITQAGRRTSTTSSNLQLSTGRQNSETPSQDGKSVSPSASTVTTRSWTPAPHQPSELIVLPGGRLDWSYLPPDFQHYLSYFVENITNYHYGLTVDGDDFFNIILPNIAVQCEPLLNALVGFAAYHVTLKNPNGKLEDFLQYYNRSVTQLLTILKRKEMHNVPVLITILQLATIEEYLGDWVNLMGHQKAAFEIITQIFTPQTVIQSPVGRMCLSWYARFDNTVALLGGFPTEIPREWFTSLVGFYQIQVASNPEELRWKIEERCARLRLISYDMSILYARNSRGPISPPDYNIEHERLSKQLDDWKNTWDPALHPYAPGVLYDHPLFNNTAIITEWNSVVMMHKSQSPNLPSESLSRELGQHAFEVCQNFAVIEQWPSAPAGILIAMQPCLSIAALFLPHLPNHNMWLRSKFALLESLGHIHPRSRRIKMADVFHDPSCVQWWLPNNEGFTSVLQSIRGFADERNAKAVTAQQENLREMKHLFAKLELNERTMDEIQGNRH</sequence>
<feature type="compositionally biased region" description="Polar residues" evidence="3">
    <location>
        <begin position="13"/>
        <end position="24"/>
    </location>
</feature>
<dbReference type="Pfam" id="PF00172">
    <property type="entry name" value="Zn_clus"/>
    <property type="match status" value="1"/>
</dbReference>
<dbReference type="CDD" id="cd00067">
    <property type="entry name" value="GAL4"/>
    <property type="match status" value="1"/>
</dbReference>
<dbReference type="PROSITE" id="PS50048">
    <property type="entry name" value="ZN2_CY6_FUNGAL_2"/>
    <property type="match status" value="1"/>
</dbReference>
<evidence type="ECO:0000259" key="4">
    <source>
        <dbReference type="PROSITE" id="PS50048"/>
    </source>
</evidence>
<name>A0ABR0T3F1_9HYPO</name>
<dbReference type="InterPro" id="IPR021858">
    <property type="entry name" value="Fun_TF"/>
</dbReference>
<protein>
    <recommendedName>
        <fullName evidence="4">Zn(2)-C6 fungal-type domain-containing protein</fullName>
    </recommendedName>
</protein>
<reference evidence="5 6" key="1">
    <citation type="submission" date="2024-01" db="EMBL/GenBank/DDBJ databases">
        <title>Complete genome of Cladobotryum mycophilum ATHUM6906.</title>
        <authorList>
            <person name="Christinaki A.C."/>
            <person name="Myridakis A.I."/>
            <person name="Kouvelis V.N."/>
        </authorList>
    </citation>
    <scope>NUCLEOTIDE SEQUENCE [LARGE SCALE GENOMIC DNA]</scope>
    <source>
        <strain evidence="5 6">ATHUM6906</strain>
    </source>
</reference>
<dbReference type="Proteomes" id="UP001338125">
    <property type="component" value="Unassembled WGS sequence"/>
</dbReference>
<evidence type="ECO:0000313" key="5">
    <source>
        <dbReference type="EMBL" id="KAK5998511.1"/>
    </source>
</evidence>
<feature type="region of interest" description="Disordered" evidence="3">
    <location>
        <begin position="13"/>
        <end position="32"/>
    </location>
</feature>
<evidence type="ECO:0000256" key="2">
    <source>
        <dbReference type="ARBA" id="ARBA00023242"/>
    </source>
</evidence>
<gene>
    <name evidence="5" type="ORF">PT974_00890</name>
</gene>
<feature type="region of interest" description="Disordered" evidence="3">
    <location>
        <begin position="62"/>
        <end position="88"/>
    </location>
</feature>
<feature type="compositionally biased region" description="Low complexity" evidence="3">
    <location>
        <begin position="140"/>
        <end position="153"/>
    </location>
</feature>
<dbReference type="PANTHER" id="PTHR37534:SF10">
    <property type="entry name" value="ZN(II)2CYS6 TRANSCRIPTION FACTOR (EUROFUNG)"/>
    <property type="match status" value="1"/>
</dbReference>
<feature type="domain" description="Zn(2)-C6 fungal-type" evidence="4">
    <location>
        <begin position="91"/>
        <end position="121"/>
    </location>
</feature>
<feature type="compositionally biased region" description="Polar residues" evidence="3">
    <location>
        <begin position="203"/>
        <end position="229"/>
    </location>
</feature>
<dbReference type="EMBL" id="JAVFKD010000001">
    <property type="protein sequence ID" value="KAK5998511.1"/>
    <property type="molecule type" value="Genomic_DNA"/>
</dbReference>
<evidence type="ECO:0000256" key="1">
    <source>
        <dbReference type="ARBA" id="ARBA00004123"/>
    </source>
</evidence>
<feature type="compositionally biased region" description="Low complexity" evidence="3">
    <location>
        <begin position="191"/>
        <end position="202"/>
    </location>
</feature>
<evidence type="ECO:0000256" key="3">
    <source>
        <dbReference type="SAM" id="MobiDB-lite"/>
    </source>
</evidence>
<organism evidence="5 6">
    <name type="scientific">Cladobotryum mycophilum</name>
    <dbReference type="NCBI Taxonomy" id="491253"/>
    <lineage>
        <taxon>Eukaryota</taxon>
        <taxon>Fungi</taxon>
        <taxon>Dikarya</taxon>
        <taxon>Ascomycota</taxon>
        <taxon>Pezizomycotina</taxon>
        <taxon>Sordariomycetes</taxon>
        <taxon>Hypocreomycetidae</taxon>
        <taxon>Hypocreales</taxon>
        <taxon>Hypocreaceae</taxon>
        <taxon>Cladobotryum</taxon>
    </lineage>
</organism>
<keyword evidence="2" id="KW-0539">Nucleus</keyword>
<dbReference type="InterPro" id="IPR036864">
    <property type="entry name" value="Zn2-C6_fun-type_DNA-bd_sf"/>
</dbReference>
<dbReference type="Pfam" id="PF11951">
    <property type="entry name" value="Fungal_trans_2"/>
    <property type="match status" value="1"/>
</dbReference>
<dbReference type="SMART" id="SM00066">
    <property type="entry name" value="GAL4"/>
    <property type="match status" value="1"/>
</dbReference>
<dbReference type="PROSITE" id="PS00463">
    <property type="entry name" value="ZN2_CY6_FUNGAL_1"/>
    <property type="match status" value="1"/>
</dbReference>
<keyword evidence="6" id="KW-1185">Reference proteome</keyword>
<dbReference type="PANTHER" id="PTHR37534">
    <property type="entry name" value="TRANSCRIPTIONAL ACTIVATOR PROTEIN UGA3"/>
    <property type="match status" value="1"/>
</dbReference>
<accession>A0ABR0T3F1</accession>
<comment type="subcellular location">
    <subcellularLocation>
        <location evidence="1">Nucleus</location>
    </subcellularLocation>
</comment>
<comment type="caution">
    <text evidence="5">The sequence shown here is derived from an EMBL/GenBank/DDBJ whole genome shotgun (WGS) entry which is preliminary data.</text>
</comment>
<dbReference type="InterPro" id="IPR001138">
    <property type="entry name" value="Zn2Cys6_DnaBD"/>
</dbReference>